<dbReference type="EMBL" id="CP003178">
    <property type="protein sequence ID" value="AEW01886.1"/>
    <property type="molecule type" value="Genomic_DNA"/>
</dbReference>
<evidence type="ECO:0000256" key="1">
    <source>
        <dbReference type="SAM" id="MobiDB-lite"/>
    </source>
</evidence>
<feature type="chain" id="PRO_5003516879" description="DUF4468 domain-containing protein" evidence="2">
    <location>
        <begin position="23"/>
        <end position="224"/>
    </location>
</feature>
<dbReference type="AlphaFoldDB" id="G8TL45"/>
<evidence type="ECO:0000256" key="2">
    <source>
        <dbReference type="SAM" id="SignalP"/>
    </source>
</evidence>
<name>G8TL45_NIAKG</name>
<sequence>MKISLPLMVIVTVITLSTPAFSQSGETKVEFQKGDKVAALIELPYTARVVEDAIEDWMSKKGGKNDRVKSFDVFRNTRLDKDEPEIVDVYYKVDRKVVNDKENAVVYLLIGRPGENIGARADDDHFKIVESKELLNKMAPFIDAYNIEVQLKLQEEVVKKSEKKLLNLKDDQADLEKKLKNLQDKIAQNKNDQQLQTEDLNRQRDALNVIQNKKDTSQGKLSKQ</sequence>
<feature type="signal peptide" evidence="2">
    <location>
        <begin position="1"/>
        <end position="22"/>
    </location>
</feature>
<evidence type="ECO:0000313" key="3">
    <source>
        <dbReference type="EMBL" id="AEW01886.1"/>
    </source>
</evidence>
<organism evidence="3 4">
    <name type="scientific">Niastella koreensis (strain DSM 17620 / KACC 11465 / NBRC 106392 / GR20-10)</name>
    <dbReference type="NCBI Taxonomy" id="700598"/>
    <lineage>
        <taxon>Bacteria</taxon>
        <taxon>Pseudomonadati</taxon>
        <taxon>Bacteroidota</taxon>
        <taxon>Chitinophagia</taxon>
        <taxon>Chitinophagales</taxon>
        <taxon>Chitinophagaceae</taxon>
        <taxon>Niastella</taxon>
    </lineage>
</organism>
<accession>G8TL45</accession>
<feature type="region of interest" description="Disordered" evidence="1">
    <location>
        <begin position="186"/>
        <end position="224"/>
    </location>
</feature>
<proteinExistence type="predicted"/>
<evidence type="ECO:0008006" key="5">
    <source>
        <dbReference type="Google" id="ProtNLM"/>
    </source>
</evidence>
<evidence type="ECO:0000313" key="4">
    <source>
        <dbReference type="Proteomes" id="UP000005438"/>
    </source>
</evidence>
<dbReference type="Proteomes" id="UP000005438">
    <property type="component" value="Chromosome"/>
</dbReference>
<gene>
    <name evidence="3" type="ordered locus">Niako_5654</name>
</gene>
<reference evidence="3 4" key="1">
    <citation type="submission" date="2011-12" db="EMBL/GenBank/DDBJ databases">
        <title>The complete genome of Niastella koreensis GR20-10.</title>
        <authorList>
            <consortium name="US DOE Joint Genome Institute (JGI-PGF)"/>
            <person name="Lucas S."/>
            <person name="Han J."/>
            <person name="Lapidus A."/>
            <person name="Bruce D."/>
            <person name="Goodwin L."/>
            <person name="Pitluck S."/>
            <person name="Peters L."/>
            <person name="Kyrpides N."/>
            <person name="Mavromatis K."/>
            <person name="Ivanova N."/>
            <person name="Mikhailova N."/>
            <person name="Davenport K."/>
            <person name="Saunders E."/>
            <person name="Detter J.C."/>
            <person name="Tapia R."/>
            <person name="Han C."/>
            <person name="Land M."/>
            <person name="Hauser L."/>
            <person name="Markowitz V."/>
            <person name="Cheng J.-F."/>
            <person name="Hugenholtz P."/>
            <person name="Woyke T."/>
            <person name="Wu D."/>
            <person name="Tindall B."/>
            <person name="Pomrenke H."/>
            <person name="Brambilla E."/>
            <person name="Klenk H.-P."/>
            <person name="Eisen J.A."/>
        </authorList>
    </citation>
    <scope>NUCLEOTIDE SEQUENCE [LARGE SCALE GENOMIC DNA]</scope>
    <source>
        <strain evidence="4">DSM 17620 / KACC 11465 / NBRC 106392 / GR20-10</strain>
    </source>
</reference>
<dbReference type="KEGG" id="nko:Niako_5654"/>
<dbReference type="HOGENOM" id="CLU_1233956_0_0_10"/>
<protein>
    <recommendedName>
        <fullName evidence="5">DUF4468 domain-containing protein</fullName>
    </recommendedName>
</protein>
<feature type="compositionally biased region" description="Polar residues" evidence="1">
    <location>
        <begin position="186"/>
        <end position="198"/>
    </location>
</feature>
<keyword evidence="2" id="KW-0732">Signal</keyword>
<dbReference type="RefSeq" id="WP_014221797.1">
    <property type="nucleotide sequence ID" value="NC_016609.1"/>
</dbReference>
<dbReference type="OrthoDB" id="672645at2"/>